<name>A0ABR3QBP5_9TREE</name>
<protein>
    <recommendedName>
        <fullName evidence="3">Ubiquinone biosynthesis protein</fullName>
    </recommendedName>
</protein>
<evidence type="ECO:0000313" key="1">
    <source>
        <dbReference type="EMBL" id="KAL1412070.1"/>
    </source>
</evidence>
<dbReference type="EMBL" id="JBBXJM010000002">
    <property type="protein sequence ID" value="KAL1412070.1"/>
    <property type="molecule type" value="Genomic_DNA"/>
</dbReference>
<dbReference type="GeneID" id="95984110"/>
<dbReference type="RefSeq" id="XP_069212014.1">
    <property type="nucleotide sequence ID" value="XM_069351628.1"/>
</dbReference>
<evidence type="ECO:0000313" key="2">
    <source>
        <dbReference type="Proteomes" id="UP001565368"/>
    </source>
</evidence>
<evidence type="ECO:0008006" key="3">
    <source>
        <dbReference type="Google" id="ProtNLM"/>
    </source>
</evidence>
<dbReference type="Proteomes" id="UP001565368">
    <property type="component" value="Unassembled WGS sequence"/>
</dbReference>
<comment type="caution">
    <text evidence="1">The sequence shown here is derived from an EMBL/GenBank/DDBJ whole genome shotgun (WGS) entry which is preliminary data.</text>
</comment>
<organism evidence="1 2">
    <name type="scientific">Vanrija albida</name>
    <dbReference type="NCBI Taxonomy" id="181172"/>
    <lineage>
        <taxon>Eukaryota</taxon>
        <taxon>Fungi</taxon>
        <taxon>Dikarya</taxon>
        <taxon>Basidiomycota</taxon>
        <taxon>Agaricomycotina</taxon>
        <taxon>Tremellomycetes</taxon>
        <taxon>Trichosporonales</taxon>
        <taxon>Trichosporonaceae</taxon>
        <taxon>Vanrija</taxon>
    </lineage>
</organism>
<accession>A0ABR3QBP5</accession>
<reference evidence="1 2" key="1">
    <citation type="submission" date="2023-08" db="EMBL/GenBank/DDBJ databases">
        <title>Annotated Genome Sequence of Vanrija albida AlHP1.</title>
        <authorList>
            <person name="Herzog R."/>
        </authorList>
    </citation>
    <scope>NUCLEOTIDE SEQUENCE [LARGE SCALE GENOMIC DNA]</scope>
    <source>
        <strain evidence="1 2">AlHP1</strain>
    </source>
</reference>
<proteinExistence type="predicted"/>
<gene>
    <name evidence="1" type="ORF">Q8F55_003067</name>
</gene>
<keyword evidence="2" id="KW-1185">Reference proteome</keyword>
<sequence>MSLRSAVLAHALPHLPRTSFTRAALSTALASLPPSDAQHRPPLSHDVVDTLFGPGAAGPRALVRAWEDAGLEGMRGAKGSVKDVLGARLAYSASVGEHLVEAHALLATPTTTPSIPVPTDVLARLRPLARFSTPPLYRPFAAGAARAAEGPVSRVLEATGGRLPLVAVDPLAPLAYAWRVADAAVRAANPHAGAKGPVGEPAGAGVEWYTSRAALALAYLTAEAQLLQLYPAPLEGTPAPLVDSAATNPHFAAAKDQLARALRRYDDAKTILAAGENSADSLISFVELATRSVAGIIRSRGF</sequence>